<proteinExistence type="predicted"/>
<reference evidence="2" key="1">
    <citation type="submission" date="2020-06" db="EMBL/GenBank/DDBJ databases">
        <authorList>
            <person name="Li T."/>
            <person name="Hu X."/>
            <person name="Zhang T."/>
            <person name="Song X."/>
            <person name="Zhang H."/>
            <person name="Dai N."/>
            <person name="Sheng W."/>
            <person name="Hou X."/>
            <person name="Wei L."/>
        </authorList>
    </citation>
    <scope>NUCLEOTIDE SEQUENCE</scope>
    <source>
        <strain evidence="2">G01</strain>
        <tissue evidence="2">Leaf</tissue>
    </source>
</reference>
<feature type="transmembrane region" description="Helical" evidence="1">
    <location>
        <begin position="52"/>
        <end position="71"/>
    </location>
</feature>
<protein>
    <submittedName>
        <fullName evidence="2">Uncharacterized protein</fullName>
    </submittedName>
</protein>
<keyword evidence="1" id="KW-1133">Transmembrane helix</keyword>
<gene>
    <name evidence="2" type="ORF">Sangu_0436600</name>
</gene>
<dbReference type="EMBL" id="JACGWK010000002">
    <property type="protein sequence ID" value="KAL0371185.1"/>
    <property type="molecule type" value="Genomic_DNA"/>
</dbReference>
<comment type="caution">
    <text evidence="2">The sequence shown here is derived from an EMBL/GenBank/DDBJ whole genome shotgun (WGS) entry which is preliminary data.</text>
</comment>
<sequence>MHSKGTGAWMLIDIHTGKPIGVSLGCSWHAILILSLGGVISVASTGDLGLRLFWHIIHLFVSDWYFVAGLMKTLESFLISSGLSIGLRNVCLCDKEGVLKISQEALNYG</sequence>
<dbReference type="AlphaFoldDB" id="A0AAW2QU22"/>
<name>A0AAW2QU22_9LAMI</name>
<accession>A0AAW2QU22</accession>
<feature type="transmembrane region" description="Helical" evidence="1">
    <location>
        <begin position="20"/>
        <end position="40"/>
    </location>
</feature>
<keyword evidence="1" id="KW-0472">Membrane</keyword>
<keyword evidence="1" id="KW-0812">Transmembrane</keyword>
<evidence type="ECO:0000256" key="1">
    <source>
        <dbReference type="SAM" id="Phobius"/>
    </source>
</evidence>
<reference evidence="2" key="2">
    <citation type="journal article" date="2024" name="Plant">
        <title>Genomic evolution and insights into agronomic trait innovations of Sesamum species.</title>
        <authorList>
            <person name="Miao H."/>
            <person name="Wang L."/>
            <person name="Qu L."/>
            <person name="Liu H."/>
            <person name="Sun Y."/>
            <person name="Le M."/>
            <person name="Wang Q."/>
            <person name="Wei S."/>
            <person name="Zheng Y."/>
            <person name="Lin W."/>
            <person name="Duan Y."/>
            <person name="Cao H."/>
            <person name="Xiong S."/>
            <person name="Wang X."/>
            <person name="Wei L."/>
            <person name="Li C."/>
            <person name="Ma Q."/>
            <person name="Ju M."/>
            <person name="Zhao R."/>
            <person name="Li G."/>
            <person name="Mu C."/>
            <person name="Tian Q."/>
            <person name="Mei H."/>
            <person name="Zhang T."/>
            <person name="Gao T."/>
            <person name="Zhang H."/>
        </authorList>
    </citation>
    <scope>NUCLEOTIDE SEQUENCE</scope>
    <source>
        <strain evidence="2">G01</strain>
    </source>
</reference>
<evidence type="ECO:0000313" key="2">
    <source>
        <dbReference type="EMBL" id="KAL0371185.1"/>
    </source>
</evidence>
<organism evidence="2">
    <name type="scientific">Sesamum angustifolium</name>
    <dbReference type="NCBI Taxonomy" id="2727405"/>
    <lineage>
        <taxon>Eukaryota</taxon>
        <taxon>Viridiplantae</taxon>
        <taxon>Streptophyta</taxon>
        <taxon>Embryophyta</taxon>
        <taxon>Tracheophyta</taxon>
        <taxon>Spermatophyta</taxon>
        <taxon>Magnoliopsida</taxon>
        <taxon>eudicotyledons</taxon>
        <taxon>Gunneridae</taxon>
        <taxon>Pentapetalae</taxon>
        <taxon>asterids</taxon>
        <taxon>lamiids</taxon>
        <taxon>Lamiales</taxon>
        <taxon>Pedaliaceae</taxon>
        <taxon>Sesamum</taxon>
    </lineage>
</organism>